<evidence type="ECO:0000256" key="3">
    <source>
        <dbReference type="ARBA" id="ARBA00022670"/>
    </source>
</evidence>
<accession>A0A517PDP3</accession>
<evidence type="ECO:0000256" key="6">
    <source>
        <dbReference type="ARBA" id="ARBA00022801"/>
    </source>
</evidence>
<protein>
    <recommendedName>
        <fullName evidence="9">Lipoprotein signal peptidase</fullName>
        <ecNumber evidence="9">3.4.23.36</ecNumber>
    </recommendedName>
    <alternativeName>
        <fullName evidence="9">Prolipoprotein signal peptidase</fullName>
    </alternativeName>
    <alternativeName>
        <fullName evidence="9">Signal peptidase II</fullName>
        <shortName evidence="9">SPase II</shortName>
    </alternativeName>
</protein>
<dbReference type="Pfam" id="PF01252">
    <property type="entry name" value="Peptidase_A8"/>
    <property type="match status" value="1"/>
</dbReference>
<proteinExistence type="inferred from homology"/>
<dbReference type="Proteomes" id="UP000318741">
    <property type="component" value="Chromosome"/>
</dbReference>
<evidence type="ECO:0000256" key="7">
    <source>
        <dbReference type="ARBA" id="ARBA00022989"/>
    </source>
</evidence>
<comment type="subcellular location">
    <subcellularLocation>
        <location evidence="9">Cell membrane</location>
        <topology evidence="9">Multi-pass membrane protein</topology>
    </subcellularLocation>
</comment>
<evidence type="ECO:0000256" key="11">
    <source>
        <dbReference type="SAM" id="MobiDB-lite"/>
    </source>
</evidence>
<sequence>MRHVPASRPILFGVLTLLCCGVDLYSKERVFDTLGYEGVRSDWHEEWFDGAVRFELLTSFNGGALWGIGQGYSWLFASLSVAAAVGVLWWLFIAGAARSLWLTIALALVTGGALGNLYDRLGLHGCTDADGEVRLAVRDFLLFEFGGWGWPVFNFADVFLVTGAIMLALQSLAPPREDEHEAHADDPAAQPAAAAPTGG</sequence>
<dbReference type="OrthoDB" id="9810259at2"/>
<keyword evidence="8 9" id="KW-0472">Membrane</keyword>
<comment type="catalytic activity">
    <reaction evidence="9">
        <text>Release of signal peptides from bacterial membrane prolipoproteins. Hydrolyzes -Xaa-Yaa-Zaa-|-(S,diacylglyceryl)Cys-, in which Xaa is hydrophobic (preferably Leu), and Yaa (Ala or Ser) and Zaa (Gly or Ala) have small, neutral side chains.</text>
        <dbReference type="EC" id="3.4.23.36"/>
    </reaction>
</comment>
<keyword evidence="4 9" id="KW-0812">Transmembrane</keyword>
<keyword evidence="7 9" id="KW-1133">Transmembrane helix</keyword>
<dbReference type="EC" id="3.4.23.36" evidence="9"/>
<dbReference type="InterPro" id="IPR001872">
    <property type="entry name" value="Peptidase_A8"/>
</dbReference>
<feature type="region of interest" description="Disordered" evidence="11">
    <location>
        <begin position="176"/>
        <end position="199"/>
    </location>
</feature>
<dbReference type="PANTHER" id="PTHR33695:SF1">
    <property type="entry name" value="LIPOPROTEIN SIGNAL PEPTIDASE"/>
    <property type="match status" value="1"/>
</dbReference>
<dbReference type="HAMAP" id="MF_00161">
    <property type="entry name" value="LspA"/>
    <property type="match status" value="1"/>
</dbReference>
<dbReference type="AlphaFoldDB" id="A0A517PDP3"/>
<keyword evidence="12" id="KW-0449">Lipoprotein</keyword>
<feature type="active site" evidence="9">
    <location>
        <position position="139"/>
    </location>
</feature>
<name>A0A517PDP3_9PLAN</name>
<evidence type="ECO:0000256" key="2">
    <source>
        <dbReference type="ARBA" id="ARBA00022475"/>
    </source>
</evidence>
<evidence type="ECO:0000256" key="8">
    <source>
        <dbReference type="ARBA" id="ARBA00023136"/>
    </source>
</evidence>
<feature type="transmembrane region" description="Helical" evidence="9">
    <location>
        <begin position="148"/>
        <end position="169"/>
    </location>
</feature>
<dbReference type="KEGG" id="acaf:CA12_36160"/>
<feature type="compositionally biased region" description="Basic and acidic residues" evidence="11">
    <location>
        <begin position="176"/>
        <end position="186"/>
    </location>
</feature>
<dbReference type="EMBL" id="CP036265">
    <property type="protein sequence ID" value="QDT17490.1"/>
    <property type="molecule type" value="Genomic_DNA"/>
</dbReference>
<evidence type="ECO:0000256" key="5">
    <source>
        <dbReference type="ARBA" id="ARBA00022750"/>
    </source>
</evidence>
<reference evidence="12 13" key="1">
    <citation type="submission" date="2019-02" db="EMBL/GenBank/DDBJ databases">
        <title>Deep-cultivation of Planctomycetes and their phenomic and genomic characterization uncovers novel biology.</title>
        <authorList>
            <person name="Wiegand S."/>
            <person name="Jogler M."/>
            <person name="Boedeker C."/>
            <person name="Pinto D."/>
            <person name="Vollmers J."/>
            <person name="Rivas-Marin E."/>
            <person name="Kohn T."/>
            <person name="Peeters S.H."/>
            <person name="Heuer A."/>
            <person name="Rast P."/>
            <person name="Oberbeckmann S."/>
            <person name="Bunk B."/>
            <person name="Jeske O."/>
            <person name="Meyerdierks A."/>
            <person name="Storesund J.E."/>
            <person name="Kallscheuer N."/>
            <person name="Luecker S."/>
            <person name="Lage O.M."/>
            <person name="Pohl T."/>
            <person name="Merkel B.J."/>
            <person name="Hornburger P."/>
            <person name="Mueller R.-W."/>
            <person name="Bruemmer F."/>
            <person name="Labrenz M."/>
            <person name="Spormann A.M."/>
            <person name="Op den Camp H."/>
            <person name="Overmann J."/>
            <person name="Amann R."/>
            <person name="Jetten M.S.M."/>
            <person name="Mascher T."/>
            <person name="Medema M.H."/>
            <person name="Devos D.P."/>
            <person name="Kaster A.-K."/>
            <person name="Ovreas L."/>
            <person name="Rohde M."/>
            <person name="Galperin M.Y."/>
            <person name="Jogler C."/>
        </authorList>
    </citation>
    <scope>NUCLEOTIDE SEQUENCE [LARGE SCALE GENOMIC DNA]</scope>
    <source>
        <strain evidence="12 13">CA12</strain>
    </source>
</reference>
<organism evidence="12 13">
    <name type="scientific">Alienimonas californiensis</name>
    <dbReference type="NCBI Taxonomy" id="2527989"/>
    <lineage>
        <taxon>Bacteria</taxon>
        <taxon>Pseudomonadati</taxon>
        <taxon>Planctomycetota</taxon>
        <taxon>Planctomycetia</taxon>
        <taxon>Planctomycetales</taxon>
        <taxon>Planctomycetaceae</taxon>
        <taxon>Alienimonas</taxon>
    </lineage>
</organism>
<dbReference type="UniPathway" id="UPA00665"/>
<feature type="transmembrane region" description="Helical" evidence="9">
    <location>
        <begin position="100"/>
        <end position="118"/>
    </location>
</feature>
<comment type="caution">
    <text evidence="9">Lacks conserved residue(s) required for the propagation of feature annotation.</text>
</comment>
<evidence type="ECO:0000313" key="12">
    <source>
        <dbReference type="EMBL" id="QDT17490.1"/>
    </source>
</evidence>
<comment type="similarity">
    <text evidence="1 9 10">Belongs to the peptidase A8 family.</text>
</comment>
<evidence type="ECO:0000256" key="4">
    <source>
        <dbReference type="ARBA" id="ARBA00022692"/>
    </source>
</evidence>
<dbReference type="GO" id="GO:0005886">
    <property type="term" value="C:plasma membrane"/>
    <property type="evidence" value="ECO:0007669"/>
    <property type="project" value="UniProtKB-SubCell"/>
</dbReference>
<feature type="active site" evidence="9">
    <location>
        <position position="157"/>
    </location>
</feature>
<dbReference type="GO" id="GO:0006508">
    <property type="term" value="P:proteolysis"/>
    <property type="evidence" value="ECO:0007669"/>
    <property type="project" value="UniProtKB-KW"/>
</dbReference>
<dbReference type="RefSeq" id="WP_145360357.1">
    <property type="nucleotide sequence ID" value="NZ_CP036265.1"/>
</dbReference>
<evidence type="ECO:0000256" key="10">
    <source>
        <dbReference type="RuleBase" id="RU004181"/>
    </source>
</evidence>
<dbReference type="PANTHER" id="PTHR33695">
    <property type="entry name" value="LIPOPROTEIN SIGNAL PEPTIDASE"/>
    <property type="match status" value="1"/>
</dbReference>
<comment type="function">
    <text evidence="9">This protein specifically catalyzes the removal of signal peptides from prolipoproteins.</text>
</comment>
<evidence type="ECO:0000256" key="1">
    <source>
        <dbReference type="ARBA" id="ARBA00006139"/>
    </source>
</evidence>
<keyword evidence="5 9" id="KW-0064">Aspartyl protease</keyword>
<keyword evidence="3 9" id="KW-0645">Protease</keyword>
<comment type="pathway">
    <text evidence="9">Protein modification; lipoprotein biosynthesis (signal peptide cleavage).</text>
</comment>
<evidence type="ECO:0000256" key="9">
    <source>
        <dbReference type="HAMAP-Rule" id="MF_00161"/>
    </source>
</evidence>
<keyword evidence="6 9" id="KW-0378">Hydrolase</keyword>
<keyword evidence="13" id="KW-1185">Reference proteome</keyword>
<feature type="transmembrane region" description="Helical" evidence="9">
    <location>
        <begin position="72"/>
        <end position="93"/>
    </location>
</feature>
<dbReference type="PROSITE" id="PS00855">
    <property type="entry name" value="SPASE_II"/>
    <property type="match status" value="1"/>
</dbReference>
<keyword evidence="2 9" id="KW-1003">Cell membrane</keyword>
<dbReference type="GO" id="GO:0004190">
    <property type="term" value="F:aspartic-type endopeptidase activity"/>
    <property type="evidence" value="ECO:0007669"/>
    <property type="project" value="UniProtKB-UniRule"/>
</dbReference>
<dbReference type="PRINTS" id="PR00781">
    <property type="entry name" value="LIPOSIGPTASE"/>
</dbReference>
<feature type="compositionally biased region" description="Low complexity" evidence="11">
    <location>
        <begin position="187"/>
        <end position="199"/>
    </location>
</feature>
<gene>
    <name evidence="9 12" type="primary">lspA</name>
    <name evidence="12" type="ORF">CA12_36160</name>
</gene>
<evidence type="ECO:0000313" key="13">
    <source>
        <dbReference type="Proteomes" id="UP000318741"/>
    </source>
</evidence>